<evidence type="ECO:0000313" key="2">
    <source>
        <dbReference type="Proteomes" id="UP000004750"/>
    </source>
</evidence>
<accession>G9ZGS4</accession>
<evidence type="ECO:0000313" key="1">
    <source>
        <dbReference type="EMBL" id="EHM53056.1"/>
    </source>
</evidence>
<sequence length="39" mass="4318">MMDGWKNGADCTGFARVVLLSIPLIAKDIYAAITWHKNP</sequence>
<organism evidence="1 2">
    <name type="scientific">Cardiobacterium valvarum F0432</name>
    <dbReference type="NCBI Taxonomy" id="797473"/>
    <lineage>
        <taxon>Bacteria</taxon>
        <taxon>Pseudomonadati</taxon>
        <taxon>Pseudomonadota</taxon>
        <taxon>Gammaproteobacteria</taxon>
        <taxon>Cardiobacteriales</taxon>
        <taxon>Cardiobacteriaceae</taxon>
        <taxon>Cardiobacterium</taxon>
    </lineage>
</organism>
<dbReference type="STRING" id="797473.HMPREF9080_01969"/>
<dbReference type="Proteomes" id="UP000004750">
    <property type="component" value="Unassembled WGS sequence"/>
</dbReference>
<gene>
    <name evidence="1" type="ORF">HMPREF9080_01969</name>
</gene>
<dbReference type="HOGENOM" id="CLU_3306700_0_0_6"/>
<reference evidence="1 2" key="1">
    <citation type="submission" date="2011-08" db="EMBL/GenBank/DDBJ databases">
        <authorList>
            <person name="Weinstock G."/>
            <person name="Sodergren E."/>
            <person name="Clifton S."/>
            <person name="Fulton L."/>
            <person name="Fulton B."/>
            <person name="Courtney L."/>
            <person name="Fronick C."/>
            <person name="Harrison M."/>
            <person name="Strong C."/>
            <person name="Farmer C."/>
            <person name="Delahaunty K."/>
            <person name="Markovic C."/>
            <person name="Hall O."/>
            <person name="Minx P."/>
            <person name="Tomlinson C."/>
            <person name="Mitreva M."/>
            <person name="Hou S."/>
            <person name="Chen J."/>
            <person name="Wollam A."/>
            <person name="Pepin K.H."/>
            <person name="Johnson M."/>
            <person name="Bhonagiri V."/>
            <person name="Zhang X."/>
            <person name="Suruliraj S."/>
            <person name="Warren W."/>
            <person name="Chinwalla A."/>
            <person name="Mardis E.R."/>
            <person name="Wilson R.K."/>
        </authorList>
    </citation>
    <scope>NUCLEOTIDE SEQUENCE [LARGE SCALE GENOMIC DNA]</scope>
    <source>
        <strain evidence="1 2">F0432</strain>
    </source>
</reference>
<proteinExistence type="predicted"/>
<protein>
    <submittedName>
        <fullName evidence="1">Uncharacterized protein</fullName>
    </submittedName>
</protein>
<dbReference type="EMBL" id="AGCM01000114">
    <property type="protein sequence ID" value="EHM53056.1"/>
    <property type="molecule type" value="Genomic_DNA"/>
</dbReference>
<comment type="caution">
    <text evidence="1">The sequence shown here is derived from an EMBL/GenBank/DDBJ whole genome shotgun (WGS) entry which is preliminary data.</text>
</comment>
<name>G9ZGS4_9GAMM</name>
<dbReference type="AlphaFoldDB" id="G9ZGS4"/>